<gene>
    <name evidence="2" type="ORF">LMH87_000650</name>
</gene>
<sequence>MQFTSTLLAIATMLAVGDACKLEVAGPAMTVLLPARAAISAPSTAAAATTVATRTAKFPTYKIQPLELTLRPVRNDALTFDPAALRAFFFLFGYLGRRICSDLATGAFLCTLSSIPT</sequence>
<organism evidence="2 3">
    <name type="scientific">Akanthomyces muscarius</name>
    <name type="common">Entomopathogenic fungus</name>
    <name type="synonym">Lecanicillium muscarium</name>
    <dbReference type="NCBI Taxonomy" id="2231603"/>
    <lineage>
        <taxon>Eukaryota</taxon>
        <taxon>Fungi</taxon>
        <taxon>Dikarya</taxon>
        <taxon>Ascomycota</taxon>
        <taxon>Pezizomycotina</taxon>
        <taxon>Sordariomycetes</taxon>
        <taxon>Hypocreomycetidae</taxon>
        <taxon>Hypocreales</taxon>
        <taxon>Cordycipitaceae</taxon>
        <taxon>Akanthomyces</taxon>
    </lineage>
</organism>
<reference evidence="2" key="1">
    <citation type="journal article" date="2023" name="Access Microbiol">
        <title>De-novo genome assembly for Akanthomyces muscarius, a biocontrol agent of insect agricultural pests.</title>
        <authorList>
            <person name="Erdos Z."/>
            <person name="Studholme D.J."/>
            <person name="Raymond B."/>
            <person name="Sharma M."/>
        </authorList>
    </citation>
    <scope>NUCLEOTIDE SEQUENCE</scope>
    <source>
        <strain evidence="2">Ve6</strain>
    </source>
</reference>
<dbReference type="Proteomes" id="UP001144673">
    <property type="component" value="Chromosome 6"/>
</dbReference>
<evidence type="ECO:0000313" key="3">
    <source>
        <dbReference type="Proteomes" id="UP001144673"/>
    </source>
</evidence>
<proteinExistence type="predicted"/>
<protein>
    <submittedName>
        <fullName evidence="2">Uncharacterized protein</fullName>
    </submittedName>
</protein>
<evidence type="ECO:0000313" key="2">
    <source>
        <dbReference type="EMBL" id="KAJ4155403.1"/>
    </source>
</evidence>
<accession>A0A9W8ULB1</accession>
<keyword evidence="3" id="KW-1185">Reference proteome</keyword>
<dbReference type="GeneID" id="80887809"/>
<comment type="caution">
    <text evidence="2">The sequence shown here is derived from an EMBL/GenBank/DDBJ whole genome shotgun (WGS) entry which is preliminary data.</text>
</comment>
<dbReference type="AlphaFoldDB" id="A0A9W8ULB1"/>
<keyword evidence="1" id="KW-0732">Signal</keyword>
<dbReference type="EMBL" id="JAJHUN010000007">
    <property type="protein sequence ID" value="KAJ4155403.1"/>
    <property type="molecule type" value="Genomic_DNA"/>
</dbReference>
<dbReference type="KEGG" id="amus:LMH87_000650"/>
<evidence type="ECO:0000256" key="1">
    <source>
        <dbReference type="SAM" id="SignalP"/>
    </source>
</evidence>
<feature type="chain" id="PRO_5040803190" evidence="1">
    <location>
        <begin position="20"/>
        <end position="117"/>
    </location>
</feature>
<name>A0A9W8ULB1_AKAMU</name>
<feature type="signal peptide" evidence="1">
    <location>
        <begin position="1"/>
        <end position="19"/>
    </location>
</feature>
<dbReference type="RefSeq" id="XP_056055527.1">
    <property type="nucleotide sequence ID" value="XM_056198592.1"/>
</dbReference>